<accession>A0A1I1KPI9</accession>
<dbReference type="AlphaFoldDB" id="A0A1I1KPI9"/>
<feature type="chain" id="PRO_5011698473" evidence="1">
    <location>
        <begin position="25"/>
        <end position="184"/>
    </location>
</feature>
<evidence type="ECO:0000256" key="1">
    <source>
        <dbReference type="SAM" id="SignalP"/>
    </source>
</evidence>
<dbReference type="EMBL" id="FOLD01000008">
    <property type="protein sequence ID" value="SFC62697.1"/>
    <property type="molecule type" value="Genomic_DNA"/>
</dbReference>
<proteinExistence type="predicted"/>
<protein>
    <submittedName>
        <fullName evidence="2">Uncharacterized protein</fullName>
    </submittedName>
</protein>
<feature type="signal peptide" evidence="1">
    <location>
        <begin position="1"/>
        <end position="24"/>
    </location>
</feature>
<evidence type="ECO:0000313" key="3">
    <source>
        <dbReference type="Proteomes" id="UP000198639"/>
    </source>
</evidence>
<keyword evidence="3" id="KW-1185">Reference proteome</keyword>
<dbReference type="Proteomes" id="UP000198639">
    <property type="component" value="Unassembled WGS sequence"/>
</dbReference>
<evidence type="ECO:0000313" key="2">
    <source>
        <dbReference type="EMBL" id="SFC62697.1"/>
    </source>
</evidence>
<sequence>MPATPLAKRAILFALAAWQLSATAADVIPAHLVGVWGTAESLYAGTTAQAELYLQADGTGMLVGSSAPALHATGADKGKPDPTMRVVLGVPLRATLEGDVLSAQPFGMPGDRMPPPEEIRVACRYDGASATLACKGPKPPDMLMKRRSATLPAEAVKAISDVFIAAAAYAGKAGAIRPAPSTQP</sequence>
<dbReference type="RefSeq" id="WP_091874090.1">
    <property type="nucleotide sequence ID" value="NZ_FOLD01000008.1"/>
</dbReference>
<organism evidence="2 3">
    <name type="scientific">Massilia yuzhufengensis</name>
    <dbReference type="NCBI Taxonomy" id="1164594"/>
    <lineage>
        <taxon>Bacteria</taxon>
        <taxon>Pseudomonadati</taxon>
        <taxon>Pseudomonadota</taxon>
        <taxon>Betaproteobacteria</taxon>
        <taxon>Burkholderiales</taxon>
        <taxon>Oxalobacteraceae</taxon>
        <taxon>Telluria group</taxon>
        <taxon>Massilia</taxon>
    </lineage>
</organism>
<reference evidence="3" key="1">
    <citation type="submission" date="2016-10" db="EMBL/GenBank/DDBJ databases">
        <authorList>
            <person name="Varghese N."/>
            <person name="Submissions S."/>
        </authorList>
    </citation>
    <scope>NUCLEOTIDE SEQUENCE [LARGE SCALE GENOMIC DNA]</scope>
    <source>
        <strain evidence="3">CGMCC 1.12041</strain>
    </source>
</reference>
<dbReference type="OrthoDB" id="8755038at2"/>
<name>A0A1I1KPI9_9BURK</name>
<keyword evidence="1" id="KW-0732">Signal</keyword>
<gene>
    <name evidence="2" type="ORF">SAMN05216204_10864</name>
</gene>